<evidence type="ECO:0000256" key="7">
    <source>
        <dbReference type="ARBA" id="ARBA00023136"/>
    </source>
</evidence>
<evidence type="ECO:0000256" key="4">
    <source>
        <dbReference type="ARBA" id="ARBA00022519"/>
    </source>
</evidence>
<comment type="subcellular location">
    <subcellularLocation>
        <location evidence="1 9">Cell inner membrane</location>
        <topology evidence="1 9">Multi-pass membrane protein</topology>
    </subcellularLocation>
</comment>
<name>A0A9J7APS3_9PROT</name>
<feature type="transmembrane region" description="Helical" evidence="9">
    <location>
        <begin position="172"/>
        <end position="197"/>
    </location>
</feature>
<keyword evidence="12" id="KW-1185">Reference proteome</keyword>
<evidence type="ECO:0000256" key="3">
    <source>
        <dbReference type="ARBA" id="ARBA00022475"/>
    </source>
</evidence>
<organism evidence="11 12">
    <name type="scientific">Nisaea acidiphila</name>
    <dbReference type="NCBI Taxonomy" id="1862145"/>
    <lineage>
        <taxon>Bacteria</taxon>
        <taxon>Pseudomonadati</taxon>
        <taxon>Pseudomonadota</taxon>
        <taxon>Alphaproteobacteria</taxon>
        <taxon>Rhodospirillales</taxon>
        <taxon>Thalassobaculaceae</taxon>
        <taxon>Nisaea</taxon>
    </lineage>
</organism>
<keyword evidence="5 9" id="KW-0812">Transmembrane</keyword>
<evidence type="ECO:0000259" key="10">
    <source>
        <dbReference type="Pfam" id="PF04290"/>
    </source>
</evidence>
<evidence type="ECO:0000256" key="1">
    <source>
        <dbReference type="ARBA" id="ARBA00004429"/>
    </source>
</evidence>
<dbReference type="KEGG" id="naci:NUH88_18610"/>
<evidence type="ECO:0000256" key="8">
    <source>
        <dbReference type="ARBA" id="ARBA00038436"/>
    </source>
</evidence>
<dbReference type="Pfam" id="PF04290">
    <property type="entry name" value="DctQ"/>
    <property type="match status" value="1"/>
</dbReference>
<evidence type="ECO:0000256" key="5">
    <source>
        <dbReference type="ARBA" id="ARBA00022692"/>
    </source>
</evidence>
<protein>
    <recommendedName>
        <fullName evidence="9">TRAP transporter small permease protein</fullName>
    </recommendedName>
</protein>
<sequence>MMNKPLSDRVEEMATASILGMMTVITFANVIARYVFDSGILWALEVTVFLFGWLVLLGAAYAVKTRSHLGVDVLTNGFAPGPRRIVALVATAVCILYAFLLFKGSWDYWANFANLPATEGRWFPLGFEEKFREKGWYETEDTPMPEIFGIRPLDWLQDVFNYGERYEKIPRLVPYFILPLATGLLLIRFVMAGIAIWRGRMDGLIASHEAEDAVDEAAEKLKDC</sequence>
<feature type="domain" description="Tripartite ATP-independent periplasmic transporters DctQ component" evidence="10">
    <location>
        <begin position="22"/>
        <end position="110"/>
    </location>
</feature>
<dbReference type="AlphaFoldDB" id="A0A9J7APS3"/>
<proteinExistence type="inferred from homology"/>
<feature type="transmembrane region" description="Helical" evidence="9">
    <location>
        <begin position="84"/>
        <end position="102"/>
    </location>
</feature>
<evidence type="ECO:0000313" key="11">
    <source>
        <dbReference type="EMBL" id="UUX49400.1"/>
    </source>
</evidence>
<evidence type="ECO:0000256" key="2">
    <source>
        <dbReference type="ARBA" id="ARBA00022448"/>
    </source>
</evidence>
<keyword evidence="6 9" id="KW-1133">Transmembrane helix</keyword>
<evidence type="ECO:0000313" key="12">
    <source>
        <dbReference type="Proteomes" id="UP001060336"/>
    </source>
</evidence>
<dbReference type="GO" id="GO:0005886">
    <property type="term" value="C:plasma membrane"/>
    <property type="evidence" value="ECO:0007669"/>
    <property type="project" value="UniProtKB-SubCell"/>
</dbReference>
<dbReference type="GO" id="GO:0022857">
    <property type="term" value="F:transmembrane transporter activity"/>
    <property type="evidence" value="ECO:0007669"/>
    <property type="project" value="UniProtKB-UniRule"/>
</dbReference>
<gene>
    <name evidence="11" type="ORF">NUH88_18610</name>
</gene>
<dbReference type="EMBL" id="CP102480">
    <property type="protein sequence ID" value="UUX49400.1"/>
    <property type="molecule type" value="Genomic_DNA"/>
</dbReference>
<dbReference type="PANTHER" id="PTHR35011:SF2">
    <property type="entry name" value="2,3-DIKETO-L-GULONATE TRAP TRANSPORTER SMALL PERMEASE PROTEIN YIAM"/>
    <property type="match status" value="1"/>
</dbReference>
<dbReference type="InterPro" id="IPR055348">
    <property type="entry name" value="DctQ"/>
</dbReference>
<evidence type="ECO:0000256" key="6">
    <source>
        <dbReference type="ARBA" id="ARBA00022989"/>
    </source>
</evidence>
<dbReference type="GO" id="GO:0015740">
    <property type="term" value="P:C4-dicarboxylate transport"/>
    <property type="evidence" value="ECO:0007669"/>
    <property type="project" value="TreeGrafter"/>
</dbReference>
<dbReference type="RefSeq" id="WP_257768028.1">
    <property type="nucleotide sequence ID" value="NZ_CP102480.1"/>
</dbReference>
<comment type="subunit">
    <text evidence="9">The complex comprises the extracytoplasmic solute receptor protein and the two transmembrane proteins.</text>
</comment>
<feature type="transmembrane region" description="Helical" evidence="9">
    <location>
        <begin position="12"/>
        <end position="36"/>
    </location>
</feature>
<feature type="transmembrane region" description="Helical" evidence="9">
    <location>
        <begin position="42"/>
        <end position="63"/>
    </location>
</feature>
<comment type="function">
    <text evidence="9">Part of the tripartite ATP-independent periplasmic (TRAP) transport system.</text>
</comment>
<keyword evidence="4 9" id="KW-0997">Cell inner membrane</keyword>
<evidence type="ECO:0000256" key="9">
    <source>
        <dbReference type="RuleBase" id="RU369079"/>
    </source>
</evidence>
<keyword evidence="3" id="KW-1003">Cell membrane</keyword>
<dbReference type="InterPro" id="IPR007387">
    <property type="entry name" value="TRAP_DctQ"/>
</dbReference>
<dbReference type="PANTHER" id="PTHR35011">
    <property type="entry name" value="2,3-DIKETO-L-GULONATE TRAP TRANSPORTER SMALL PERMEASE PROTEIN YIAM"/>
    <property type="match status" value="1"/>
</dbReference>
<keyword evidence="2 9" id="KW-0813">Transport</keyword>
<comment type="similarity">
    <text evidence="8 9">Belongs to the TRAP transporter small permease family.</text>
</comment>
<dbReference type="Proteomes" id="UP001060336">
    <property type="component" value="Chromosome"/>
</dbReference>
<reference evidence="11" key="1">
    <citation type="submission" date="2022-08" db="EMBL/GenBank/DDBJ databases">
        <title>Nisaea acidiphila sp. nov., isolated from a marine algal debris and emended description of the genus Nisaea Urios et al. 2008.</title>
        <authorList>
            <person name="Kwon K."/>
        </authorList>
    </citation>
    <scope>NUCLEOTIDE SEQUENCE</scope>
    <source>
        <strain evidence="11">MEBiC11861</strain>
    </source>
</reference>
<accession>A0A9J7APS3</accession>
<keyword evidence="7 9" id="KW-0472">Membrane</keyword>